<reference evidence="2 3" key="1">
    <citation type="submission" date="2024-01" db="EMBL/GenBank/DDBJ databases">
        <title>Complete Genome Sequence of Alkalicoccus halolimnae BZ-SZ-XJ29T, a Moderately Halophilic Bacterium Isolated from a Salt Lake.</title>
        <authorList>
            <person name="Zhao B."/>
        </authorList>
    </citation>
    <scope>NUCLEOTIDE SEQUENCE [LARGE SCALE GENOMIC DNA]</scope>
    <source>
        <strain evidence="2 3">BZ-SZ-XJ29</strain>
    </source>
</reference>
<dbReference type="OrthoDB" id="4826010at2"/>
<evidence type="ECO:0000256" key="1">
    <source>
        <dbReference type="SAM" id="Phobius"/>
    </source>
</evidence>
<dbReference type="RefSeq" id="WP_147803971.1">
    <property type="nucleotide sequence ID" value="NZ_CP144914.1"/>
</dbReference>
<organism evidence="2 3">
    <name type="scientific">Alkalicoccus halolimnae</name>
    <dbReference type="NCBI Taxonomy" id="1667239"/>
    <lineage>
        <taxon>Bacteria</taxon>
        <taxon>Bacillati</taxon>
        <taxon>Bacillota</taxon>
        <taxon>Bacilli</taxon>
        <taxon>Bacillales</taxon>
        <taxon>Bacillaceae</taxon>
        <taxon>Alkalicoccus</taxon>
    </lineage>
</organism>
<feature type="transmembrane region" description="Helical" evidence="1">
    <location>
        <begin position="39"/>
        <end position="59"/>
    </location>
</feature>
<dbReference type="Proteomes" id="UP000321816">
    <property type="component" value="Chromosome"/>
</dbReference>
<evidence type="ECO:0000313" key="2">
    <source>
        <dbReference type="EMBL" id="WWD80493.1"/>
    </source>
</evidence>
<feature type="transmembrane region" description="Helical" evidence="1">
    <location>
        <begin position="108"/>
        <end position="130"/>
    </location>
</feature>
<evidence type="ECO:0008006" key="4">
    <source>
        <dbReference type="Google" id="ProtNLM"/>
    </source>
</evidence>
<gene>
    <name evidence="2" type="ORF">FTX54_002705</name>
</gene>
<feature type="transmembrane region" description="Helical" evidence="1">
    <location>
        <begin position="80"/>
        <end position="102"/>
    </location>
</feature>
<feature type="transmembrane region" description="Helical" evidence="1">
    <location>
        <begin position="7"/>
        <end position="27"/>
    </location>
</feature>
<dbReference type="AlphaFoldDB" id="A0A5C7FKP9"/>
<sequence>MKELERRLIYLFTGEFSSMGIFIIIYVSYDVNPNNSLSLIYVFIVLNFILFQAGFYWFIKWRRMKTEKTIFPKLYKVLNLCKKVNLALIGAAPIFILSEIVFLNRVSYFEFSLMMLIYVFTVIEHINYYHIQLTNYKKGRGSRPSIDKEINRDYRQGG</sequence>
<protein>
    <recommendedName>
        <fullName evidence="4">General stress protein</fullName>
    </recommendedName>
</protein>
<keyword evidence="1" id="KW-1133">Transmembrane helix</keyword>
<keyword evidence="1" id="KW-0812">Transmembrane</keyword>
<proteinExistence type="predicted"/>
<dbReference type="KEGG" id="ahal:FTX54_002705"/>
<accession>A0A5C7FKP9</accession>
<keyword evidence="3" id="KW-1185">Reference proteome</keyword>
<dbReference type="EMBL" id="CP144914">
    <property type="protein sequence ID" value="WWD80493.1"/>
    <property type="molecule type" value="Genomic_DNA"/>
</dbReference>
<evidence type="ECO:0000313" key="3">
    <source>
        <dbReference type="Proteomes" id="UP000321816"/>
    </source>
</evidence>
<name>A0A5C7FKP9_9BACI</name>
<keyword evidence="1" id="KW-0472">Membrane</keyword>